<dbReference type="KEGG" id="hir:HETIRDRAFT_141426"/>
<sequence length="58" mass="6613">MSPRCAGLMMRKHRRSSCWLTTVRADALGLNLLSYHTRKARVGKRHDVRGGYGRGRNT</sequence>
<dbReference type="GeneID" id="20667005"/>
<dbReference type="EMBL" id="KI925455">
    <property type="protein sequence ID" value="ETW85490.1"/>
    <property type="molecule type" value="Genomic_DNA"/>
</dbReference>
<evidence type="ECO:0000313" key="1">
    <source>
        <dbReference type="EMBL" id="ETW85490.1"/>
    </source>
</evidence>
<protein>
    <submittedName>
        <fullName evidence="1">Uncharacterized protein</fullName>
    </submittedName>
</protein>
<dbReference type="InParanoid" id="W4KJJ8"/>
<proteinExistence type="predicted"/>
<organism evidence="1 2">
    <name type="scientific">Heterobasidion irregulare (strain TC 32-1)</name>
    <dbReference type="NCBI Taxonomy" id="747525"/>
    <lineage>
        <taxon>Eukaryota</taxon>
        <taxon>Fungi</taxon>
        <taxon>Dikarya</taxon>
        <taxon>Basidiomycota</taxon>
        <taxon>Agaricomycotina</taxon>
        <taxon>Agaricomycetes</taxon>
        <taxon>Russulales</taxon>
        <taxon>Bondarzewiaceae</taxon>
        <taxon>Heterobasidion</taxon>
        <taxon>Heterobasidion annosum species complex</taxon>
    </lineage>
</organism>
<evidence type="ECO:0000313" key="2">
    <source>
        <dbReference type="Proteomes" id="UP000030671"/>
    </source>
</evidence>
<keyword evidence="2" id="KW-1185">Reference proteome</keyword>
<accession>W4KJJ8</accession>
<name>W4KJJ8_HETIT</name>
<reference evidence="1 2" key="1">
    <citation type="journal article" date="2012" name="New Phytol.">
        <title>Insight into trade-off between wood decay and parasitism from the genome of a fungal forest pathogen.</title>
        <authorList>
            <person name="Olson A."/>
            <person name="Aerts A."/>
            <person name="Asiegbu F."/>
            <person name="Belbahri L."/>
            <person name="Bouzid O."/>
            <person name="Broberg A."/>
            <person name="Canback B."/>
            <person name="Coutinho P.M."/>
            <person name="Cullen D."/>
            <person name="Dalman K."/>
            <person name="Deflorio G."/>
            <person name="van Diepen L.T."/>
            <person name="Dunand C."/>
            <person name="Duplessis S."/>
            <person name="Durling M."/>
            <person name="Gonthier P."/>
            <person name="Grimwood J."/>
            <person name="Fossdal C.G."/>
            <person name="Hansson D."/>
            <person name="Henrissat B."/>
            <person name="Hietala A."/>
            <person name="Himmelstrand K."/>
            <person name="Hoffmeister D."/>
            <person name="Hogberg N."/>
            <person name="James T.Y."/>
            <person name="Karlsson M."/>
            <person name="Kohler A."/>
            <person name="Kues U."/>
            <person name="Lee Y.H."/>
            <person name="Lin Y.C."/>
            <person name="Lind M."/>
            <person name="Lindquist E."/>
            <person name="Lombard V."/>
            <person name="Lucas S."/>
            <person name="Lunden K."/>
            <person name="Morin E."/>
            <person name="Murat C."/>
            <person name="Park J."/>
            <person name="Raffaello T."/>
            <person name="Rouze P."/>
            <person name="Salamov A."/>
            <person name="Schmutz J."/>
            <person name="Solheim H."/>
            <person name="Stahlberg J."/>
            <person name="Velez H."/>
            <person name="de Vries R.P."/>
            <person name="Wiebenga A."/>
            <person name="Woodward S."/>
            <person name="Yakovlev I."/>
            <person name="Garbelotto M."/>
            <person name="Martin F."/>
            <person name="Grigoriev I.V."/>
            <person name="Stenlid J."/>
        </authorList>
    </citation>
    <scope>NUCLEOTIDE SEQUENCE [LARGE SCALE GENOMIC DNA]</scope>
    <source>
        <strain evidence="1 2">TC 32-1</strain>
    </source>
</reference>
<dbReference type="Proteomes" id="UP000030671">
    <property type="component" value="Unassembled WGS sequence"/>
</dbReference>
<gene>
    <name evidence="1" type="ORF">HETIRDRAFT_141426</name>
</gene>
<dbReference type="HOGENOM" id="CLU_2979351_0_0_1"/>
<dbReference type="RefSeq" id="XP_009542346.1">
    <property type="nucleotide sequence ID" value="XM_009544051.1"/>
</dbReference>
<dbReference type="AlphaFoldDB" id="W4KJJ8"/>